<dbReference type="InterPro" id="IPR006179">
    <property type="entry name" value="5_nucleotidase/apyrase"/>
</dbReference>
<dbReference type="InterPro" id="IPR011992">
    <property type="entry name" value="EF-hand-dom_pair"/>
</dbReference>
<dbReference type="InterPro" id="IPR036907">
    <property type="entry name" value="5'-Nucleotdase_C_sf"/>
</dbReference>
<dbReference type="PANTHER" id="PTHR11575">
    <property type="entry name" value="5'-NUCLEOTIDASE-RELATED"/>
    <property type="match status" value="1"/>
</dbReference>
<dbReference type="InterPro" id="IPR018247">
    <property type="entry name" value="EF_Hand_1_Ca_BS"/>
</dbReference>
<dbReference type="Proteomes" id="UP001153069">
    <property type="component" value="Unassembled WGS sequence"/>
</dbReference>
<proteinExistence type="predicted"/>
<name>A0A9N8HGB4_9STRA</name>
<dbReference type="GO" id="GO:0016787">
    <property type="term" value="F:hydrolase activity"/>
    <property type="evidence" value="ECO:0007669"/>
    <property type="project" value="InterPro"/>
</dbReference>
<dbReference type="Gene3D" id="3.90.780.10">
    <property type="entry name" value="5'-Nucleotidase, C-terminal domain"/>
    <property type="match status" value="1"/>
</dbReference>
<dbReference type="SMART" id="SM00054">
    <property type="entry name" value="EFh"/>
    <property type="match status" value="2"/>
</dbReference>
<dbReference type="Pfam" id="PF13499">
    <property type="entry name" value="EF-hand_7"/>
    <property type="match status" value="1"/>
</dbReference>
<dbReference type="GO" id="GO:0009166">
    <property type="term" value="P:nucleotide catabolic process"/>
    <property type="evidence" value="ECO:0007669"/>
    <property type="project" value="InterPro"/>
</dbReference>
<dbReference type="InterPro" id="IPR029052">
    <property type="entry name" value="Metallo-depent_PP-like"/>
</dbReference>
<dbReference type="SUPFAM" id="SSF55816">
    <property type="entry name" value="5'-nucleotidase (syn. UDP-sugar hydrolase), C-terminal domain"/>
    <property type="match status" value="1"/>
</dbReference>
<organism evidence="3 4">
    <name type="scientific">Seminavis robusta</name>
    <dbReference type="NCBI Taxonomy" id="568900"/>
    <lineage>
        <taxon>Eukaryota</taxon>
        <taxon>Sar</taxon>
        <taxon>Stramenopiles</taxon>
        <taxon>Ochrophyta</taxon>
        <taxon>Bacillariophyta</taxon>
        <taxon>Bacillariophyceae</taxon>
        <taxon>Bacillariophycidae</taxon>
        <taxon>Naviculales</taxon>
        <taxon>Naviculaceae</taxon>
        <taxon>Seminavis</taxon>
    </lineage>
</organism>
<dbReference type="SUPFAM" id="SSF56300">
    <property type="entry name" value="Metallo-dependent phosphatases"/>
    <property type="match status" value="1"/>
</dbReference>
<gene>
    <name evidence="3" type="ORF">SEMRO_623_G177170.1</name>
</gene>
<dbReference type="EMBL" id="CAICTM010000622">
    <property type="protein sequence ID" value="CAB9513953.1"/>
    <property type="molecule type" value="Genomic_DNA"/>
</dbReference>
<sequence length="601" mass="67174">MSSSSLAKLRLVAINDVYELTNLPKFQTFLKQLEPKATGVLLAGDFLSPSTLSSIDGGRGMVATLKACGLTHVCLGNHEADLHWPQLHSRMEELCRSSSITANAQQQAVTFVNTNLREPPPDAKEKESWWMTGPMAPPYAIVPTPCGRASVALLGLLSDEKRVFRDETFRGAPIANVLTSFQTVYEQLVGKTDFVIPMTHMSMKRDKELAMTMLNTMQNSNGLIIGGHEHEPYNVKIWANGETDEENNGDNHNNSSTEDPYIQILKSGTDAQGATLIDLTFDVSEKEHNNNITAPLVDIQADIVSMEPYQPSVVVSTIVEERLKVVSALDEETIINAETLLPPGIPLSSQRSRQEQTTVGAILCKAIKDELGSSVCDVALINGATIKGGRMYNKDRMSYADLKKELPFPTKMVVVPMKRWELLEAIYYSRRYNEEGVDTNDNDDIPRRGYLQVDLDFDMDRPAPLDDTVRVALPRNLMAGFCQIKPLMDLGKQLKDEGVYPDADDFIPAIQVIIRHFCKSMWLDIVKESFTFEDIDLNKDGMLDREEIKIMMQKFLGHEPPDFVVDDMIDAIDADEDGVIDAGEFSFLLATMEREDIFRKL</sequence>
<dbReference type="SUPFAM" id="SSF47473">
    <property type="entry name" value="EF-hand"/>
    <property type="match status" value="1"/>
</dbReference>
<keyword evidence="1" id="KW-0106">Calcium</keyword>
<keyword evidence="4" id="KW-1185">Reference proteome</keyword>
<dbReference type="Pfam" id="PF00149">
    <property type="entry name" value="Metallophos"/>
    <property type="match status" value="1"/>
</dbReference>
<feature type="domain" description="EF-hand" evidence="2">
    <location>
        <begin position="560"/>
        <end position="595"/>
    </location>
</feature>
<dbReference type="InterPro" id="IPR002048">
    <property type="entry name" value="EF_hand_dom"/>
</dbReference>
<evidence type="ECO:0000259" key="2">
    <source>
        <dbReference type="PROSITE" id="PS50222"/>
    </source>
</evidence>
<dbReference type="PROSITE" id="PS00018">
    <property type="entry name" value="EF_HAND_1"/>
    <property type="match status" value="2"/>
</dbReference>
<dbReference type="Gene3D" id="3.60.21.10">
    <property type="match status" value="1"/>
</dbReference>
<dbReference type="Gene3D" id="1.10.238.10">
    <property type="entry name" value="EF-hand"/>
    <property type="match status" value="1"/>
</dbReference>
<dbReference type="AlphaFoldDB" id="A0A9N8HGB4"/>
<accession>A0A9N8HGB4</accession>
<evidence type="ECO:0000313" key="3">
    <source>
        <dbReference type="EMBL" id="CAB9513953.1"/>
    </source>
</evidence>
<dbReference type="PROSITE" id="PS50222">
    <property type="entry name" value="EF_HAND_2"/>
    <property type="match status" value="2"/>
</dbReference>
<evidence type="ECO:0000313" key="4">
    <source>
        <dbReference type="Proteomes" id="UP001153069"/>
    </source>
</evidence>
<dbReference type="OrthoDB" id="10252235at2759"/>
<dbReference type="PANTHER" id="PTHR11575:SF48">
    <property type="entry name" value="5'-NUCLEOTIDASE"/>
    <property type="match status" value="1"/>
</dbReference>
<comment type="caution">
    <text evidence="3">The sequence shown here is derived from an EMBL/GenBank/DDBJ whole genome shotgun (WGS) entry which is preliminary data.</text>
</comment>
<reference evidence="3" key="1">
    <citation type="submission" date="2020-06" db="EMBL/GenBank/DDBJ databases">
        <authorList>
            <consortium name="Plant Systems Biology data submission"/>
        </authorList>
    </citation>
    <scope>NUCLEOTIDE SEQUENCE</scope>
    <source>
        <strain evidence="3">D6</strain>
    </source>
</reference>
<protein>
    <submittedName>
        <fullName evidence="3">5-Nucleotidase</fullName>
    </submittedName>
</protein>
<dbReference type="InterPro" id="IPR004843">
    <property type="entry name" value="Calcineurin-like_PHP"/>
</dbReference>
<dbReference type="GO" id="GO:0005509">
    <property type="term" value="F:calcium ion binding"/>
    <property type="evidence" value="ECO:0007669"/>
    <property type="project" value="InterPro"/>
</dbReference>
<feature type="domain" description="EF-hand" evidence="2">
    <location>
        <begin position="532"/>
        <end position="558"/>
    </location>
</feature>
<evidence type="ECO:0000256" key="1">
    <source>
        <dbReference type="ARBA" id="ARBA00022837"/>
    </source>
</evidence>